<feature type="domain" description="Serine/threonine specific protein phosphatases" evidence="4">
    <location>
        <begin position="62"/>
        <end position="264"/>
    </location>
</feature>
<dbReference type="AlphaFoldDB" id="A0A8E0S5L3"/>
<proteinExistence type="predicted"/>
<evidence type="ECO:0000256" key="2">
    <source>
        <dbReference type="ARBA" id="ARBA00022723"/>
    </source>
</evidence>
<organism evidence="5 6">
    <name type="scientific">Fasciolopsis buskii</name>
    <dbReference type="NCBI Taxonomy" id="27845"/>
    <lineage>
        <taxon>Eukaryota</taxon>
        <taxon>Metazoa</taxon>
        <taxon>Spiralia</taxon>
        <taxon>Lophotrochozoa</taxon>
        <taxon>Platyhelminthes</taxon>
        <taxon>Trematoda</taxon>
        <taxon>Digenea</taxon>
        <taxon>Plagiorchiida</taxon>
        <taxon>Echinostomata</taxon>
        <taxon>Echinostomatoidea</taxon>
        <taxon>Fasciolidae</taxon>
        <taxon>Fasciolopsis</taxon>
    </lineage>
</organism>
<dbReference type="EMBL" id="LUCM01001620">
    <property type="protein sequence ID" value="KAA0198580.1"/>
    <property type="molecule type" value="Genomic_DNA"/>
</dbReference>
<name>A0A8E0S5L3_9TREM</name>
<dbReference type="InterPro" id="IPR011992">
    <property type="entry name" value="EF-hand-dom_pair"/>
</dbReference>
<dbReference type="SUPFAM" id="SSF56300">
    <property type="entry name" value="Metallo-dependent phosphatases"/>
    <property type="match status" value="1"/>
</dbReference>
<gene>
    <name evidence="5" type="ORF">FBUS_03833</name>
</gene>
<accession>A0A8E0S5L3</accession>
<dbReference type="InterPro" id="IPR006186">
    <property type="entry name" value="Ser/Thr-sp_prot-phosphatase"/>
</dbReference>
<reference evidence="5" key="1">
    <citation type="submission" date="2019-05" db="EMBL/GenBank/DDBJ databases">
        <title>Annotation for the trematode Fasciolopsis buski.</title>
        <authorList>
            <person name="Choi Y.-J."/>
        </authorList>
    </citation>
    <scope>NUCLEOTIDE SEQUENCE</scope>
    <source>
        <strain evidence="5">HT</strain>
        <tissue evidence="5">Whole worm</tissue>
    </source>
</reference>
<dbReference type="PANTHER" id="PTHR45668:SF3">
    <property type="entry name" value="SERINE_THREONINE-PROTEIN PHOSPHATASE RDGC"/>
    <property type="match status" value="1"/>
</dbReference>
<comment type="cofactor">
    <cofactor evidence="1">
        <name>Mn(2+)</name>
        <dbReference type="ChEBI" id="CHEBI:29035"/>
    </cofactor>
</comment>
<dbReference type="InterPro" id="IPR004843">
    <property type="entry name" value="Calcineurin-like_PHP"/>
</dbReference>
<dbReference type="InterPro" id="IPR051134">
    <property type="entry name" value="PPP_phosphatase"/>
</dbReference>
<dbReference type="PANTHER" id="PTHR45668">
    <property type="entry name" value="SERINE/THREONINE-PROTEIN PHOSPHATASE 5-RELATED"/>
    <property type="match status" value="1"/>
</dbReference>
<evidence type="ECO:0000256" key="1">
    <source>
        <dbReference type="ARBA" id="ARBA00001936"/>
    </source>
</evidence>
<keyword evidence="6" id="KW-1185">Reference proteome</keyword>
<dbReference type="Gene3D" id="3.60.21.10">
    <property type="match status" value="2"/>
</dbReference>
<dbReference type="GO" id="GO:0046872">
    <property type="term" value="F:metal ion binding"/>
    <property type="evidence" value="ECO:0007669"/>
    <property type="project" value="UniProtKB-KW"/>
</dbReference>
<dbReference type="GO" id="GO:0016787">
    <property type="term" value="F:hydrolase activity"/>
    <property type="evidence" value="ECO:0007669"/>
    <property type="project" value="InterPro"/>
</dbReference>
<evidence type="ECO:0000256" key="3">
    <source>
        <dbReference type="ARBA" id="ARBA00023211"/>
    </source>
</evidence>
<dbReference type="SMART" id="SM00156">
    <property type="entry name" value="PP2Ac"/>
    <property type="match status" value="1"/>
</dbReference>
<evidence type="ECO:0000259" key="4">
    <source>
        <dbReference type="SMART" id="SM00156"/>
    </source>
</evidence>
<dbReference type="OrthoDB" id="442428at2759"/>
<protein>
    <submittedName>
        <fullName evidence="5">Serine/threonine-protein phosphatase</fullName>
    </submittedName>
</protein>
<evidence type="ECO:0000313" key="6">
    <source>
        <dbReference type="Proteomes" id="UP000728185"/>
    </source>
</evidence>
<dbReference type="InterPro" id="IPR029052">
    <property type="entry name" value="Metallo-depent_PP-like"/>
</dbReference>
<sequence>MDFFSVNSELSCFFPAFRAAVLIQCWYRRQVANLEVRRRCAWKVLQALEYKTNETNFSEKKLSFSFVSNVIKEAAFLLEQQPNIGCLNLQEHDSVAICGDIHGNLHSLLQFLNQTESDELVALCSHLFCRIPVACVINKVILVCHGGIANNTDMSHLKEMDRKKLLNLLWSDPQVNPGCRPNTFRGGGCYFGPDVTDSFIKRTGIQYIVRSHQCFPEGWQQTHSGRVITIFSSVDYYGLQSNDGVPIKAKSEAVNSVLVKLWQQILIHQEAIIYACRKSDILKKGEISLNEWSLIMTEATSLQLPWRCLRPFLVRKGVESSTINYLSLFEGVCLTHTQLKNQDKLLSDLLRNYDAIQSTARSIDENDTGLIDLQQLQNILSFAQTNPKVFEMKQLISRLIDVIDINSVSAFNFASFFSQFRFAEVEKRQRINS</sequence>
<dbReference type="Proteomes" id="UP000728185">
    <property type="component" value="Unassembled WGS sequence"/>
</dbReference>
<evidence type="ECO:0000313" key="5">
    <source>
        <dbReference type="EMBL" id="KAA0198580.1"/>
    </source>
</evidence>
<dbReference type="SUPFAM" id="SSF47473">
    <property type="entry name" value="EF-hand"/>
    <property type="match status" value="1"/>
</dbReference>
<keyword evidence="3" id="KW-0464">Manganese</keyword>
<keyword evidence="2" id="KW-0479">Metal-binding</keyword>
<comment type="caution">
    <text evidence="5">The sequence shown here is derived from an EMBL/GenBank/DDBJ whole genome shotgun (WGS) entry which is preliminary data.</text>
</comment>
<dbReference type="Pfam" id="PF00149">
    <property type="entry name" value="Metallophos"/>
    <property type="match status" value="1"/>
</dbReference>